<evidence type="ECO:0000313" key="4">
    <source>
        <dbReference type="Proteomes" id="UP000254720"/>
    </source>
</evidence>
<comment type="caution">
    <text evidence="3">The sequence shown here is derived from an EMBL/GenBank/DDBJ whole genome shotgun (WGS) entry which is preliminary data.</text>
</comment>
<feature type="domain" description="RCC1-like" evidence="2">
    <location>
        <begin position="230"/>
        <end position="439"/>
    </location>
</feature>
<dbReference type="OrthoDB" id="5652934at2"/>
<dbReference type="SUPFAM" id="SSF63829">
    <property type="entry name" value="Calcium-dependent phosphotriesterase"/>
    <property type="match status" value="1"/>
</dbReference>
<accession>A0A370GCP0</accession>
<dbReference type="Proteomes" id="UP000254720">
    <property type="component" value="Unassembled WGS sequence"/>
</dbReference>
<dbReference type="Pfam" id="PF25390">
    <property type="entry name" value="WD40_RLD"/>
    <property type="match status" value="1"/>
</dbReference>
<dbReference type="InterPro" id="IPR051625">
    <property type="entry name" value="Signaling_Regulatory_Domain"/>
</dbReference>
<dbReference type="PROSITE" id="PS50012">
    <property type="entry name" value="RCC1_3"/>
    <property type="match status" value="3"/>
</dbReference>
<dbReference type="InterPro" id="IPR009091">
    <property type="entry name" value="RCC1/BLIP-II"/>
</dbReference>
<dbReference type="Gene3D" id="2.130.10.30">
    <property type="entry name" value="Regulator of chromosome condensation 1/beta-lactamase-inhibitor protein II"/>
    <property type="match status" value="2"/>
</dbReference>
<proteinExistence type="predicted"/>
<keyword evidence="1" id="KW-0677">Repeat</keyword>
<dbReference type="EMBL" id="QQAX01000022">
    <property type="protein sequence ID" value="RDI40980.1"/>
    <property type="molecule type" value="Genomic_DNA"/>
</dbReference>
<dbReference type="PRINTS" id="PR00633">
    <property type="entry name" value="RCCNDNSATION"/>
</dbReference>
<reference evidence="3 4" key="1">
    <citation type="submission" date="2018-07" db="EMBL/GenBank/DDBJ databases">
        <title>Genomic Encyclopedia of Type Strains, Phase IV (KMG-IV): sequencing the most valuable type-strain genomes for metagenomic binning, comparative biology and taxonomic classification.</title>
        <authorList>
            <person name="Goeker M."/>
        </authorList>
    </citation>
    <scope>NUCLEOTIDE SEQUENCE [LARGE SCALE GENOMIC DNA]</scope>
    <source>
        <strain evidence="3 4">DSM 16500</strain>
    </source>
</reference>
<dbReference type="PANTHER" id="PTHR22872">
    <property type="entry name" value="BTK-BINDING PROTEIN-RELATED"/>
    <property type="match status" value="1"/>
</dbReference>
<dbReference type="PROSITE" id="PS00626">
    <property type="entry name" value="RCC1_2"/>
    <property type="match status" value="1"/>
</dbReference>
<dbReference type="PANTHER" id="PTHR22872:SF2">
    <property type="entry name" value="INHIBITOR OF BRUTON TYROSINE KINASE"/>
    <property type="match status" value="1"/>
</dbReference>
<dbReference type="InterPro" id="IPR000408">
    <property type="entry name" value="Reg_chr_condens"/>
</dbReference>
<dbReference type="RefSeq" id="WP_114835052.1">
    <property type="nucleotide sequence ID" value="NZ_LR699114.1"/>
</dbReference>
<dbReference type="InterPro" id="IPR058923">
    <property type="entry name" value="RCC1-like_dom"/>
</dbReference>
<keyword evidence="4" id="KW-1185">Reference proteome</keyword>
<name>A0A370GCP0_9COXI</name>
<protein>
    <submittedName>
        <fullName evidence="3">Alpha-tubulin suppressor-like RCC1 family protein</fullName>
    </submittedName>
</protein>
<evidence type="ECO:0000313" key="3">
    <source>
        <dbReference type="EMBL" id="RDI40980.1"/>
    </source>
</evidence>
<dbReference type="AlphaFoldDB" id="A0A370GCP0"/>
<gene>
    <name evidence="3" type="ORF">C8D86_12224</name>
</gene>
<organism evidence="3 4">
    <name type="scientific">Aquicella lusitana</name>
    <dbReference type="NCBI Taxonomy" id="254246"/>
    <lineage>
        <taxon>Bacteria</taxon>
        <taxon>Pseudomonadati</taxon>
        <taxon>Pseudomonadota</taxon>
        <taxon>Gammaproteobacteria</taxon>
        <taxon>Legionellales</taxon>
        <taxon>Coxiellaceae</taxon>
        <taxon>Aquicella</taxon>
    </lineage>
</organism>
<evidence type="ECO:0000256" key="1">
    <source>
        <dbReference type="ARBA" id="ARBA00022737"/>
    </source>
</evidence>
<dbReference type="SUPFAM" id="SSF50985">
    <property type="entry name" value="RCC1/BLIP-II"/>
    <property type="match status" value="1"/>
</dbReference>
<evidence type="ECO:0000259" key="2">
    <source>
        <dbReference type="Pfam" id="PF25390"/>
    </source>
</evidence>
<sequence>MFTQSKPIDVTIFNIPHDLLIYLATYLDAKSIFNLALTLTCGLTRHYDFKSTPVETKKDYASRYYHTLFQKGKSCYEKELQNIRIGASRSSGFYFSANGNCYVWGGSPYNRNVQIIKQIDPLLSGKKIKKIVGDICQSGFIWTVFITKDGEVYATAAHHRPGFDKDKIAQQVDDAKFKLFRLLENKKIIDACRSVNNKRTYFLTSDNEIYYYDILTHHLIESTGQHTIAEHGEKIIALAAGANHILFLTASGKVYGQYSNEFGELGIGNNDYQPVPVLIPLTKKIAGIAAGREQSYFLTAEGEVYVCGRNGYGQLGLGHYADQNNPQLVASLHDKKIVKISTGRDFALLLTSDGMVYGCGWNSSGQLALGNEEIQAAPQKIEAFERNKIKIRDVAAGFSFSLFLTEKGQLYSCGDNLMEQLGLDSFSDLEYLNVPMKVSFAEACTKEMTFSPSNR</sequence>